<protein>
    <submittedName>
        <fullName evidence="1">Uncharacterized protein</fullName>
    </submittedName>
</protein>
<gene>
    <name evidence="1" type="ORF">UFOVP1021_33</name>
    <name evidence="2" type="ORF">UFOVP1622_54</name>
</gene>
<evidence type="ECO:0000313" key="2">
    <source>
        <dbReference type="EMBL" id="CAB4219736.1"/>
    </source>
</evidence>
<dbReference type="EMBL" id="LR796967">
    <property type="protein sequence ID" value="CAB4178469.1"/>
    <property type="molecule type" value="Genomic_DNA"/>
</dbReference>
<sequence length="124" mass="13917">MSISTVFTAIKARWESQIPSTPLRFFQAQGTTKPPYADYSFSDITPNEPDTANRDWSVNMNFTAYNLTDGLAFAAADEIILTYDRQPVTGLYSSLVQAVSIQPHYGDQGAYWSTSVSVEFRWQS</sequence>
<reference evidence="1" key="1">
    <citation type="submission" date="2020-05" db="EMBL/GenBank/DDBJ databases">
        <authorList>
            <person name="Chiriac C."/>
            <person name="Salcher M."/>
            <person name="Ghai R."/>
            <person name="Kavagutti S V."/>
        </authorList>
    </citation>
    <scope>NUCLEOTIDE SEQUENCE</scope>
</reference>
<accession>A0A6J5Q2M3</accession>
<organism evidence="1">
    <name type="scientific">uncultured Caudovirales phage</name>
    <dbReference type="NCBI Taxonomy" id="2100421"/>
    <lineage>
        <taxon>Viruses</taxon>
        <taxon>Duplodnaviria</taxon>
        <taxon>Heunggongvirae</taxon>
        <taxon>Uroviricota</taxon>
        <taxon>Caudoviricetes</taxon>
        <taxon>Peduoviridae</taxon>
        <taxon>Maltschvirus</taxon>
        <taxon>Maltschvirus maltsch</taxon>
    </lineage>
</organism>
<name>A0A6J5Q2M3_9CAUD</name>
<evidence type="ECO:0000313" key="1">
    <source>
        <dbReference type="EMBL" id="CAB4178469.1"/>
    </source>
</evidence>
<proteinExistence type="predicted"/>
<dbReference type="EMBL" id="LR797485">
    <property type="protein sequence ID" value="CAB4219736.1"/>
    <property type="molecule type" value="Genomic_DNA"/>
</dbReference>